<feature type="transmembrane region" description="Helical" evidence="7">
    <location>
        <begin position="205"/>
        <end position="224"/>
    </location>
</feature>
<feature type="transmembrane region" description="Helical" evidence="7">
    <location>
        <begin position="230"/>
        <end position="250"/>
    </location>
</feature>
<evidence type="ECO:0000256" key="4">
    <source>
        <dbReference type="ARBA" id="ARBA00022692"/>
    </source>
</evidence>
<sequence>MRVGILDSMSTPASERITPSPALRRPIRGLLPGLALCAVAVGVALAVNRLIPAVSALLIAIVLGVMLRNLVPLSTMFDAGLAFAAKKLLRVGVVLLGLQLVVGDVLGLGFGVVLLVIAIVVGGIAATMLIGKLMGISFTQRLLIACGFSICGAAAVAAVDGVVEPDDDEEVVTAIALVVLFGTLMIPLVPLAAGALGLTAHSAGLWAGGSIHEVAQVVAAGGIIGGGALGVAVVVKLARVLMLAPVMAVVSAVRRRQSAGSGGKRSPIMPLFVVGFIAMVALRSFGIVPAPIVDAASVVQNALLAAAMFALGAGVKIRSLVTVGPRPFALAACSTLVVSGIALAGVMLVA</sequence>
<feature type="transmembrane region" description="Helical" evidence="7">
    <location>
        <begin position="298"/>
        <end position="315"/>
    </location>
</feature>
<feature type="transmembrane region" description="Helical" evidence="7">
    <location>
        <begin position="142"/>
        <end position="159"/>
    </location>
</feature>
<keyword evidence="3" id="KW-1003">Cell membrane</keyword>
<gene>
    <name evidence="8" type="ORF">ATJ78_0101</name>
</gene>
<protein>
    <submittedName>
        <fullName evidence="8">Putative integral membrane protein (TIGR00698 family)</fullName>
    </submittedName>
</protein>
<evidence type="ECO:0000313" key="9">
    <source>
        <dbReference type="Proteomes" id="UP000221369"/>
    </source>
</evidence>
<feature type="transmembrane region" description="Helical" evidence="7">
    <location>
        <begin position="29"/>
        <end position="47"/>
    </location>
</feature>
<feature type="transmembrane region" description="Helical" evidence="7">
    <location>
        <begin position="83"/>
        <end position="102"/>
    </location>
</feature>
<evidence type="ECO:0000256" key="5">
    <source>
        <dbReference type="ARBA" id="ARBA00022989"/>
    </source>
</evidence>
<feature type="transmembrane region" description="Helical" evidence="7">
    <location>
        <begin position="53"/>
        <end position="71"/>
    </location>
</feature>
<dbReference type="AlphaFoldDB" id="A0A2A9DRI4"/>
<dbReference type="GO" id="GO:0005886">
    <property type="term" value="C:plasma membrane"/>
    <property type="evidence" value="ECO:0007669"/>
    <property type="project" value="UniProtKB-SubCell"/>
</dbReference>
<feature type="transmembrane region" description="Helical" evidence="7">
    <location>
        <begin position="327"/>
        <end position="349"/>
    </location>
</feature>
<keyword evidence="4 7" id="KW-0812">Transmembrane</keyword>
<dbReference type="PANTHER" id="PTHR30106:SF2">
    <property type="entry name" value="UPF0324 INNER MEMBRANE PROTEIN YEIH"/>
    <property type="match status" value="1"/>
</dbReference>
<reference evidence="8 9" key="1">
    <citation type="submission" date="2017-10" db="EMBL/GenBank/DDBJ databases">
        <title>Sequencing the genomes of 1000 actinobacteria strains.</title>
        <authorList>
            <person name="Klenk H.-P."/>
        </authorList>
    </citation>
    <scope>NUCLEOTIDE SEQUENCE [LARGE SCALE GENOMIC DNA]</scope>
    <source>
        <strain evidence="8 9">DSM 21798</strain>
    </source>
</reference>
<keyword evidence="5 7" id="KW-1133">Transmembrane helix</keyword>
<evidence type="ECO:0000256" key="3">
    <source>
        <dbReference type="ARBA" id="ARBA00022475"/>
    </source>
</evidence>
<keyword evidence="6 7" id="KW-0472">Membrane</keyword>
<accession>A0A2A9DRI4</accession>
<name>A0A2A9DRI4_9MICO</name>
<dbReference type="EMBL" id="PDJE01000001">
    <property type="protein sequence ID" value="PFG29204.1"/>
    <property type="molecule type" value="Genomic_DNA"/>
</dbReference>
<evidence type="ECO:0000256" key="1">
    <source>
        <dbReference type="ARBA" id="ARBA00004651"/>
    </source>
</evidence>
<feature type="transmembrane region" description="Helical" evidence="7">
    <location>
        <begin position="271"/>
        <end position="292"/>
    </location>
</feature>
<evidence type="ECO:0000256" key="2">
    <source>
        <dbReference type="ARBA" id="ARBA00007977"/>
    </source>
</evidence>
<dbReference type="InterPro" id="IPR018383">
    <property type="entry name" value="UPF0324_pro"/>
</dbReference>
<dbReference type="PANTHER" id="PTHR30106">
    <property type="entry name" value="INNER MEMBRANE PROTEIN YEIH-RELATED"/>
    <property type="match status" value="1"/>
</dbReference>
<evidence type="ECO:0000256" key="7">
    <source>
        <dbReference type="SAM" id="Phobius"/>
    </source>
</evidence>
<evidence type="ECO:0000313" key="8">
    <source>
        <dbReference type="EMBL" id="PFG29204.1"/>
    </source>
</evidence>
<dbReference type="Pfam" id="PF03601">
    <property type="entry name" value="Cons_hypoth698"/>
    <property type="match status" value="1"/>
</dbReference>
<proteinExistence type="inferred from homology"/>
<evidence type="ECO:0000256" key="6">
    <source>
        <dbReference type="ARBA" id="ARBA00023136"/>
    </source>
</evidence>
<comment type="similarity">
    <text evidence="2">Belongs to the UPF0324 family.</text>
</comment>
<organism evidence="8 9">
    <name type="scientific">Paramicrobacterium agarici</name>
    <dbReference type="NCBI Taxonomy" id="630514"/>
    <lineage>
        <taxon>Bacteria</taxon>
        <taxon>Bacillati</taxon>
        <taxon>Actinomycetota</taxon>
        <taxon>Actinomycetes</taxon>
        <taxon>Micrococcales</taxon>
        <taxon>Microbacteriaceae</taxon>
        <taxon>Paramicrobacterium</taxon>
    </lineage>
</organism>
<keyword evidence="9" id="KW-1185">Reference proteome</keyword>
<comment type="caution">
    <text evidence="8">The sequence shown here is derived from an EMBL/GenBank/DDBJ whole genome shotgun (WGS) entry which is preliminary data.</text>
</comment>
<feature type="transmembrane region" description="Helical" evidence="7">
    <location>
        <begin position="171"/>
        <end position="193"/>
    </location>
</feature>
<dbReference type="Proteomes" id="UP000221369">
    <property type="component" value="Unassembled WGS sequence"/>
</dbReference>
<feature type="transmembrane region" description="Helical" evidence="7">
    <location>
        <begin position="108"/>
        <end position="130"/>
    </location>
</feature>
<comment type="subcellular location">
    <subcellularLocation>
        <location evidence="1">Cell membrane</location>
        <topology evidence="1">Multi-pass membrane protein</topology>
    </subcellularLocation>
</comment>